<keyword evidence="1" id="KW-1133">Transmembrane helix</keyword>
<reference evidence="2" key="1">
    <citation type="submission" date="2019-08" db="EMBL/GenBank/DDBJ databases">
        <authorList>
            <person name="Kucharzyk K."/>
            <person name="Murdoch R.W."/>
            <person name="Higgins S."/>
            <person name="Loffler F."/>
        </authorList>
    </citation>
    <scope>NUCLEOTIDE SEQUENCE</scope>
</reference>
<feature type="transmembrane region" description="Helical" evidence="1">
    <location>
        <begin position="16"/>
        <end position="37"/>
    </location>
</feature>
<organism evidence="2">
    <name type="scientific">bioreactor metagenome</name>
    <dbReference type="NCBI Taxonomy" id="1076179"/>
    <lineage>
        <taxon>unclassified sequences</taxon>
        <taxon>metagenomes</taxon>
        <taxon>ecological metagenomes</taxon>
    </lineage>
</organism>
<evidence type="ECO:0000313" key="2">
    <source>
        <dbReference type="EMBL" id="MPL99155.1"/>
    </source>
</evidence>
<proteinExistence type="predicted"/>
<keyword evidence="1" id="KW-0472">Membrane</keyword>
<gene>
    <name evidence="2" type="ORF">SDC9_45371</name>
</gene>
<protein>
    <submittedName>
        <fullName evidence="2">Uncharacterized protein</fullName>
    </submittedName>
</protein>
<dbReference type="EMBL" id="VSSQ01000649">
    <property type="protein sequence ID" value="MPL99155.1"/>
    <property type="molecule type" value="Genomic_DNA"/>
</dbReference>
<sequence length="41" mass="4630">MAGDVGKLDEKTKIDLMIIVETLHAMSLYIIIHAIFLEKTN</sequence>
<comment type="caution">
    <text evidence="2">The sequence shown here is derived from an EMBL/GenBank/DDBJ whole genome shotgun (WGS) entry which is preliminary data.</text>
</comment>
<name>A0A644W5U7_9ZZZZ</name>
<accession>A0A644W5U7</accession>
<keyword evidence="1" id="KW-0812">Transmembrane</keyword>
<evidence type="ECO:0000256" key="1">
    <source>
        <dbReference type="SAM" id="Phobius"/>
    </source>
</evidence>
<dbReference type="AlphaFoldDB" id="A0A644W5U7"/>